<reference evidence="1 2" key="1">
    <citation type="journal article" date="2015" name="Genome Announc.">
        <title>Expanding the biotechnology potential of lactobacilli through comparative genomics of 213 strains and associated genera.</title>
        <authorList>
            <person name="Sun Z."/>
            <person name="Harris H.M."/>
            <person name="McCann A."/>
            <person name="Guo C."/>
            <person name="Argimon S."/>
            <person name="Zhang W."/>
            <person name="Yang X."/>
            <person name="Jeffery I.B."/>
            <person name="Cooney J.C."/>
            <person name="Kagawa T.F."/>
            <person name="Liu W."/>
            <person name="Song Y."/>
            <person name="Salvetti E."/>
            <person name="Wrobel A."/>
            <person name="Rasinkangas P."/>
            <person name="Parkhill J."/>
            <person name="Rea M.C."/>
            <person name="O'Sullivan O."/>
            <person name="Ritari J."/>
            <person name="Douillard F.P."/>
            <person name="Paul Ross R."/>
            <person name="Yang R."/>
            <person name="Briner A.E."/>
            <person name="Felis G.E."/>
            <person name="de Vos W.M."/>
            <person name="Barrangou R."/>
            <person name="Klaenhammer T.R."/>
            <person name="Caufield P.W."/>
            <person name="Cui Y."/>
            <person name="Zhang H."/>
            <person name="O'Toole P.W."/>
        </authorList>
    </citation>
    <scope>NUCLEOTIDE SEQUENCE [LARGE SCALE GENOMIC DNA]</scope>
    <source>
        <strain evidence="1 2">DSM 17896</strain>
    </source>
</reference>
<sequence>MAKKAGGYWQAKYRWQAAGWSYEARWHERTPAARLVTWPSWRLDRVKAGKGFGPDAHARCEQSLVGDQWESTRRLRYCARRFEDGQASDQDVQWLLNAHYRSV</sequence>
<name>A0A0R2HZA3_9LACO</name>
<gene>
    <name evidence="1" type="ORF">IV45_GL000612</name>
</gene>
<dbReference type="AlphaFoldDB" id="A0A0R2HZA3"/>
<dbReference type="EMBL" id="JQBW01000010">
    <property type="protein sequence ID" value="KRN58169.1"/>
    <property type="molecule type" value="Genomic_DNA"/>
</dbReference>
<evidence type="ECO:0000313" key="2">
    <source>
        <dbReference type="Proteomes" id="UP000050934"/>
    </source>
</evidence>
<evidence type="ECO:0000313" key="1">
    <source>
        <dbReference type="EMBL" id="KRN58169.1"/>
    </source>
</evidence>
<proteinExistence type="predicted"/>
<keyword evidence="2" id="KW-1185">Reference proteome</keyword>
<protein>
    <submittedName>
        <fullName evidence="1">Uncharacterized protein</fullName>
    </submittedName>
</protein>
<comment type="caution">
    <text evidence="1">The sequence shown here is derived from an EMBL/GenBank/DDBJ whole genome shotgun (WGS) entry which is preliminary data.</text>
</comment>
<dbReference type="STRING" id="396268.IV45_GL000612"/>
<dbReference type="Proteomes" id="UP000050934">
    <property type="component" value="Unassembled WGS sequence"/>
</dbReference>
<organism evidence="1 2">
    <name type="scientific">Limosilactobacillus secaliphilus</name>
    <dbReference type="NCBI Taxonomy" id="396268"/>
    <lineage>
        <taxon>Bacteria</taxon>
        <taxon>Bacillati</taxon>
        <taxon>Bacillota</taxon>
        <taxon>Bacilli</taxon>
        <taxon>Lactobacillales</taxon>
        <taxon>Lactobacillaceae</taxon>
        <taxon>Limosilactobacillus</taxon>
    </lineage>
</organism>
<accession>A0A0R2HZA3</accession>
<dbReference type="PATRIC" id="fig|396268.3.peg.620"/>